<evidence type="ECO:0000313" key="2">
    <source>
        <dbReference type="EMBL" id="EPE34383.1"/>
    </source>
</evidence>
<dbReference type="EMBL" id="KE145356">
    <property type="protein sequence ID" value="EPE34383.1"/>
    <property type="molecule type" value="Genomic_DNA"/>
</dbReference>
<gene>
    <name evidence="2" type="ORF">GLAREA_10077</name>
</gene>
<feature type="compositionally biased region" description="Basic and acidic residues" evidence="1">
    <location>
        <begin position="40"/>
        <end position="58"/>
    </location>
</feature>
<keyword evidence="3" id="KW-1185">Reference proteome</keyword>
<proteinExistence type="predicted"/>
<dbReference type="HOGENOM" id="CLU_2776133_0_0_1"/>
<accession>S3E7S4</accession>
<protein>
    <submittedName>
        <fullName evidence="2">Uncharacterized protein</fullName>
    </submittedName>
</protein>
<evidence type="ECO:0000313" key="3">
    <source>
        <dbReference type="Proteomes" id="UP000016922"/>
    </source>
</evidence>
<dbReference type="KEGG" id="glz:GLAREA_10077"/>
<dbReference type="AlphaFoldDB" id="S3E7S4"/>
<name>S3E7S4_GLAL2</name>
<evidence type="ECO:0000256" key="1">
    <source>
        <dbReference type="SAM" id="MobiDB-lite"/>
    </source>
</evidence>
<feature type="region of interest" description="Disordered" evidence="1">
    <location>
        <begin position="30"/>
        <end position="69"/>
    </location>
</feature>
<dbReference type="Proteomes" id="UP000016922">
    <property type="component" value="Unassembled WGS sequence"/>
</dbReference>
<dbReference type="RefSeq" id="XP_008078318.1">
    <property type="nucleotide sequence ID" value="XM_008080127.1"/>
</dbReference>
<reference evidence="2 3" key="1">
    <citation type="journal article" date="2013" name="BMC Genomics">
        <title>Genomics-driven discovery of the pneumocandin biosynthetic gene cluster in the fungus Glarea lozoyensis.</title>
        <authorList>
            <person name="Chen L."/>
            <person name="Yue Q."/>
            <person name="Zhang X."/>
            <person name="Xiang M."/>
            <person name="Wang C."/>
            <person name="Li S."/>
            <person name="Che Y."/>
            <person name="Ortiz-Lopez F.J."/>
            <person name="Bills G.F."/>
            <person name="Liu X."/>
            <person name="An Z."/>
        </authorList>
    </citation>
    <scope>NUCLEOTIDE SEQUENCE [LARGE SCALE GENOMIC DNA]</scope>
    <source>
        <strain evidence="3">ATCC 20868 / MF5171</strain>
    </source>
</reference>
<organism evidence="2 3">
    <name type="scientific">Glarea lozoyensis (strain ATCC 20868 / MF5171)</name>
    <dbReference type="NCBI Taxonomy" id="1116229"/>
    <lineage>
        <taxon>Eukaryota</taxon>
        <taxon>Fungi</taxon>
        <taxon>Dikarya</taxon>
        <taxon>Ascomycota</taxon>
        <taxon>Pezizomycotina</taxon>
        <taxon>Leotiomycetes</taxon>
        <taxon>Helotiales</taxon>
        <taxon>Helotiaceae</taxon>
        <taxon>Glarea</taxon>
    </lineage>
</organism>
<sequence>MVEEDRASKEAGAAVREALANTQFPLLISYGKRATSRRQVNAEEVKRAKAAEDEKKESTGSGSGRKTKV</sequence>
<dbReference type="GeneID" id="19469124"/>